<evidence type="ECO:0000256" key="3">
    <source>
        <dbReference type="ARBA" id="ARBA00022525"/>
    </source>
</evidence>
<reference evidence="14 15" key="1">
    <citation type="submission" date="2023-04" db="EMBL/GenBank/DDBJ databases">
        <title>Genome of Basidiobolus ranarum AG-B5.</title>
        <authorList>
            <person name="Stajich J.E."/>
            <person name="Carter-House D."/>
            <person name="Gryganskyi A."/>
        </authorList>
    </citation>
    <scope>NUCLEOTIDE SEQUENCE [LARGE SCALE GENOMIC DNA]</scope>
    <source>
        <strain evidence="14 15">AG-B5</strain>
    </source>
</reference>
<dbReference type="Pfam" id="PF06280">
    <property type="entry name" value="fn3_5"/>
    <property type="match status" value="1"/>
</dbReference>
<keyword evidence="6 8" id="KW-0378">Hydrolase</keyword>
<dbReference type="InterPro" id="IPR000209">
    <property type="entry name" value="Peptidase_S8/S53_dom"/>
</dbReference>
<proteinExistence type="inferred from homology"/>
<evidence type="ECO:0000256" key="9">
    <source>
        <dbReference type="RuleBase" id="RU003355"/>
    </source>
</evidence>
<dbReference type="Pfam" id="PF00082">
    <property type="entry name" value="Peptidase_S8"/>
    <property type="match status" value="1"/>
</dbReference>
<evidence type="ECO:0000256" key="7">
    <source>
        <dbReference type="ARBA" id="ARBA00022825"/>
    </source>
</evidence>
<accession>A0ABR2WY70</accession>
<dbReference type="InterPro" id="IPR023827">
    <property type="entry name" value="Peptidase_S8_Asp-AS"/>
</dbReference>
<evidence type="ECO:0000259" key="11">
    <source>
        <dbReference type="Pfam" id="PF00082"/>
    </source>
</evidence>
<keyword evidence="3" id="KW-0964">Secreted</keyword>
<dbReference type="Gene3D" id="3.40.50.200">
    <property type="entry name" value="Peptidase S8/S53 domain"/>
    <property type="match status" value="1"/>
</dbReference>
<dbReference type="InterPro" id="IPR022398">
    <property type="entry name" value="Peptidase_S8_His-AS"/>
</dbReference>
<dbReference type="InterPro" id="IPR003137">
    <property type="entry name" value="PA_domain"/>
</dbReference>
<dbReference type="Gene3D" id="3.50.30.30">
    <property type="match status" value="1"/>
</dbReference>
<feature type="domain" description="Peptidase S8/S53" evidence="11">
    <location>
        <begin position="155"/>
        <end position="555"/>
    </location>
</feature>
<evidence type="ECO:0000256" key="10">
    <source>
        <dbReference type="SAM" id="SignalP"/>
    </source>
</evidence>
<evidence type="ECO:0000256" key="4">
    <source>
        <dbReference type="ARBA" id="ARBA00022670"/>
    </source>
</evidence>
<feature type="active site" description="Charge relay system" evidence="8">
    <location>
        <position position="518"/>
    </location>
</feature>
<evidence type="ECO:0000313" key="14">
    <source>
        <dbReference type="EMBL" id="KAK9766419.1"/>
    </source>
</evidence>
<dbReference type="EMBL" id="JASJQH010000156">
    <property type="protein sequence ID" value="KAK9766419.1"/>
    <property type="molecule type" value="Genomic_DNA"/>
</dbReference>
<evidence type="ECO:0000259" key="13">
    <source>
        <dbReference type="Pfam" id="PF06280"/>
    </source>
</evidence>
<feature type="chain" id="PRO_5045245237" evidence="10">
    <location>
        <begin position="21"/>
        <end position="849"/>
    </location>
</feature>
<dbReference type="Pfam" id="PF02225">
    <property type="entry name" value="PA"/>
    <property type="match status" value="1"/>
</dbReference>
<dbReference type="Proteomes" id="UP001479436">
    <property type="component" value="Unassembled WGS sequence"/>
</dbReference>
<dbReference type="PROSITE" id="PS51892">
    <property type="entry name" value="SUBTILASE"/>
    <property type="match status" value="1"/>
</dbReference>
<dbReference type="InterPro" id="IPR023828">
    <property type="entry name" value="Peptidase_S8_Ser-AS"/>
</dbReference>
<feature type="domain" description="C5a peptidase/Subtilisin-like protease SBT2-like Fn3-like" evidence="13">
    <location>
        <begin position="591"/>
        <end position="704"/>
    </location>
</feature>
<gene>
    <name evidence="14" type="ORF">K7432_004506</name>
</gene>
<dbReference type="InterPro" id="IPR046450">
    <property type="entry name" value="PA_dom_sf"/>
</dbReference>
<dbReference type="CDD" id="cd07489">
    <property type="entry name" value="Peptidases_S8_5"/>
    <property type="match status" value="1"/>
</dbReference>
<dbReference type="PROSITE" id="PS00138">
    <property type="entry name" value="SUBTILASE_SER"/>
    <property type="match status" value="1"/>
</dbReference>
<organism evidence="14 15">
    <name type="scientific">Basidiobolus ranarum</name>
    <dbReference type="NCBI Taxonomy" id="34480"/>
    <lineage>
        <taxon>Eukaryota</taxon>
        <taxon>Fungi</taxon>
        <taxon>Fungi incertae sedis</taxon>
        <taxon>Zoopagomycota</taxon>
        <taxon>Entomophthoromycotina</taxon>
        <taxon>Basidiobolomycetes</taxon>
        <taxon>Basidiobolales</taxon>
        <taxon>Basidiobolaceae</taxon>
        <taxon>Basidiobolus</taxon>
    </lineage>
</organism>
<protein>
    <submittedName>
        <fullName evidence="14">Uncharacterized protein</fullName>
    </submittedName>
</protein>
<keyword evidence="5 10" id="KW-0732">Signal</keyword>
<dbReference type="SUPFAM" id="SSF52025">
    <property type="entry name" value="PA domain"/>
    <property type="match status" value="1"/>
</dbReference>
<dbReference type="PRINTS" id="PR00723">
    <property type="entry name" value="SUBTILISIN"/>
</dbReference>
<feature type="active site" description="Charge relay system" evidence="8">
    <location>
        <position position="215"/>
    </location>
</feature>
<keyword evidence="15" id="KW-1185">Reference proteome</keyword>
<dbReference type="PANTHER" id="PTHR43806">
    <property type="entry name" value="PEPTIDASE S8"/>
    <property type="match status" value="1"/>
</dbReference>
<keyword evidence="2" id="KW-0134">Cell wall</keyword>
<sequence length="849" mass="90456">MRLQQLFLLSALLLADSALGGRPNGVLKTLPAGFGEGTSTSVVPHAYIVEFHEGGENVQEKLRAGLKKEGIEFHERTTFTDSFNGISLNVGVEYVDYLASFEGVKAIWPITQHVKSISADQEKIVGTGSLPPNLIASPHIITGVEKVQNILKNTGEGIRVGVIDTGIDYSHPALGGCFKGKDCRVQYGYDFVGDKYDGTLGSLKGDEDPKDCAGHGTHVAGIIGANDKNFVGVAPKVTLGAYKVFGCTGGAPSDMIIKAIEKSVVDKMDVINLSLGSPLPFPNDPITRAINKAAEAGVVPVISAGNDGMNGLWTVGRPSTANKAISIASFDNIQYPGQAFTINEDKGKDFVAGYEGLKAVGIKNASFVIAQTGGCTPLKEDLTGKVVLYFKAETCDLVVKGINAQKAGAVAAFVYSTTFGAYVPTSMDPNLKIPLLGLQASDAAYLNALYEKNQKLTISFDPEHKLYNNPNGGKPSSFTAWGTDFELNFKPDVGAPGGIIYSTYPVAKGAYAHLRGTSMAAPYTAGSVALYLKAKGKIAPLTVRSVLQNTANPVRELNFKGITSAAKQGAGILNVWDAIHTDTFVTPSKFALNDTVHFNGVHTLTVENKSKRSVTYAIDHYPAVSVNGYDNDGHPVLQNAFVFSGAGASAKATPSTVTVRPGQSRKVKVTLTPPRFDKKDFWVYSGYVQFKPLNNKGNVVRVPYSGIAGDHHSRKVLDLKGEKAPVVVDFTTRVPKKEYTLVGNDIPLIQFPLIHPTKFLSVVLADTKGKEVGAITLSEGGINRNYPGTTTSIKFDGEITVVVNGEAKEVQAPSGTYTIVIKGLRAFGDKKKAADVDTWTSAPFVVKRA</sequence>
<dbReference type="Gene3D" id="2.60.40.1710">
    <property type="entry name" value="Subtilisin-like superfamily"/>
    <property type="match status" value="1"/>
</dbReference>
<feature type="active site" description="Charge relay system" evidence="8">
    <location>
        <position position="164"/>
    </location>
</feature>
<dbReference type="InterPro" id="IPR034187">
    <property type="entry name" value="Peptidases_S8_5"/>
</dbReference>
<evidence type="ECO:0000256" key="1">
    <source>
        <dbReference type="ARBA" id="ARBA00011073"/>
    </source>
</evidence>
<name>A0ABR2WY70_9FUNG</name>
<comment type="caution">
    <text evidence="14">The sequence shown here is derived from an EMBL/GenBank/DDBJ whole genome shotgun (WGS) entry which is preliminary data.</text>
</comment>
<dbReference type="InterPro" id="IPR050131">
    <property type="entry name" value="Peptidase_S8_subtilisin-like"/>
</dbReference>
<dbReference type="InterPro" id="IPR015500">
    <property type="entry name" value="Peptidase_S8_subtilisin-rel"/>
</dbReference>
<evidence type="ECO:0000256" key="5">
    <source>
        <dbReference type="ARBA" id="ARBA00022729"/>
    </source>
</evidence>
<feature type="signal peptide" evidence="10">
    <location>
        <begin position="1"/>
        <end position="20"/>
    </location>
</feature>
<dbReference type="InterPro" id="IPR010435">
    <property type="entry name" value="C5a/SBT2-like_Fn3"/>
</dbReference>
<keyword evidence="7 8" id="KW-0720">Serine protease</keyword>
<dbReference type="PANTHER" id="PTHR43806:SF66">
    <property type="entry name" value="SERIN ENDOPEPTIDASE"/>
    <property type="match status" value="1"/>
</dbReference>
<evidence type="ECO:0000313" key="15">
    <source>
        <dbReference type="Proteomes" id="UP001479436"/>
    </source>
</evidence>
<keyword evidence="4 8" id="KW-0645">Protease</keyword>
<evidence type="ECO:0000256" key="6">
    <source>
        <dbReference type="ARBA" id="ARBA00022801"/>
    </source>
</evidence>
<dbReference type="PROSITE" id="PS00136">
    <property type="entry name" value="SUBTILASE_ASP"/>
    <property type="match status" value="1"/>
</dbReference>
<evidence type="ECO:0000256" key="8">
    <source>
        <dbReference type="PROSITE-ProRule" id="PRU01240"/>
    </source>
</evidence>
<dbReference type="SUPFAM" id="SSF52743">
    <property type="entry name" value="Subtilisin-like"/>
    <property type="match status" value="1"/>
</dbReference>
<evidence type="ECO:0000256" key="2">
    <source>
        <dbReference type="ARBA" id="ARBA00022512"/>
    </source>
</evidence>
<dbReference type="PROSITE" id="PS00137">
    <property type="entry name" value="SUBTILASE_HIS"/>
    <property type="match status" value="1"/>
</dbReference>
<feature type="domain" description="PA" evidence="12">
    <location>
        <begin position="370"/>
        <end position="444"/>
    </location>
</feature>
<comment type="similarity">
    <text evidence="1 8 9">Belongs to the peptidase S8 family.</text>
</comment>
<evidence type="ECO:0000259" key="12">
    <source>
        <dbReference type="Pfam" id="PF02225"/>
    </source>
</evidence>
<dbReference type="InterPro" id="IPR036852">
    <property type="entry name" value="Peptidase_S8/S53_dom_sf"/>
</dbReference>